<name>A0A0C3E3V4_OIDMZ</name>
<evidence type="ECO:0000313" key="3">
    <source>
        <dbReference type="Proteomes" id="UP000054321"/>
    </source>
</evidence>
<dbReference type="SUPFAM" id="SSF52047">
    <property type="entry name" value="RNI-like"/>
    <property type="match status" value="1"/>
</dbReference>
<reference evidence="3" key="2">
    <citation type="submission" date="2015-01" db="EMBL/GenBank/DDBJ databases">
        <title>Evolutionary Origins and Diversification of the Mycorrhizal Mutualists.</title>
        <authorList>
            <consortium name="DOE Joint Genome Institute"/>
            <consortium name="Mycorrhizal Genomics Consortium"/>
            <person name="Kohler A."/>
            <person name="Kuo A."/>
            <person name="Nagy L.G."/>
            <person name="Floudas D."/>
            <person name="Copeland A."/>
            <person name="Barry K.W."/>
            <person name="Cichocki N."/>
            <person name="Veneault-Fourrey C."/>
            <person name="LaButti K."/>
            <person name="Lindquist E.A."/>
            <person name="Lipzen A."/>
            <person name="Lundell T."/>
            <person name="Morin E."/>
            <person name="Murat C."/>
            <person name="Riley R."/>
            <person name="Ohm R."/>
            <person name="Sun H."/>
            <person name="Tunlid A."/>
            <person name="Henrissat B."/>
            <person name="Grigoriev I.V."/>
            <person name="Hibbett D.S."/>
            <person name="Martin F."/>
        </authorList>
    </citation>
    <scope>NUCLEOTIDE SEQUENCE [LARGE SCALE GENOMIC DNA]</scope>
    <source>
        <strain evidence="3">Zn</strain>
    </source>
</reference>
<keyword evidence="3" id="KW-1185">Reference proteome</keyword>
<dbReference type="Proteomes" id="UP000054321">
    <property type="component" value="Unassembled WGS sequence"/>
</dbReference>
<dbReference type="InParanoid" id="A0A0C3E3V4"/>
<accession>A0A0C3E3V4</accession>
<feature type="region of interest" description="Disordered" evidence="1">
    <location>
        <begin position="23"/>
        <end position="45"/>
    </location>
</feature>
<protein>
    <recommendedName>
        <fullName evidence="4">F-box domain-containing protein</fullName>
    </recommendedName>
</protein>
<dbReference type="HOGENOM" id="CLU_593129_0_0_1"/>
<gene>
    <name evidence="2" type="ORF">OIDMADRAFT_48883</name>
</gene>
<dbReference type="OrthoDB" id="3561270at2759"/>
<proteinExistence type="predicted"/>
<organism evidence="2 3">
    <name type="scientific">Oidiodendron maius (strain Zn)</name>
    <dbReference type="NCBI Taxonomy" id="913774"/>
    <lineage>
        <taxon>Eukaryota</taxon>
        <taxon>Fungi</taxon>
        <taxon>Dikarya</taxon>
        <taxon>Ascomycota</taxon>
        <taxon>Pezizomycotina</taxon>
        <taxon>Leotiomycetes</taxon>
        <taxon>Leotiomycetes incertae sedis</taxon>
        <taxon>Myxotrichaceae</taxon>
        <taxon>Oidiodendron</taxon>
    </lineage>
</organism>
<sequence length="536" mass="60565">MSGFTNLPPELLEEIVSLVLANEQSTPSKSDNSNQTKNEDRHPDKTLAKRAKLLEAYSLSKVITHYFAEGLAAIDDYKVPDTEFQYEFIADLYRHRVRKGALLSLALSCRTLRDIVEPILYRMVELKSGASDRALDSNPVTSFLCSMSTRRSLPAHVRELSFRSKIDMVKSGYEQSKDGRLEHLQNAVNQLDHFALSLSSEKELEIWHPDVQRALLFYLLPNLHALKITLETEFPSIWDEFLALFFSTPKSITLPPALQNLRELSIIFCGTDTDQVYGIDGILPALLLPNLHTLYIGSGLATSVGRDDISYDDLAMYKRKSNIKNIVFEFSGVEAEALTLMLSIPRELESFTFNFCGCSFAVGCVEPSEIAAALLPQRQSLRKLEIRGNSDHRGGHGEPFPSGFLTSFSALEELKIAVALFLHRGSDGTRWLWTNPPGWLQGMLPRGLRSLKLYFYNDWSIFEWAQELASVFKHKDILCPLLADMYLEYWTSAEDFLEPNTETIRRNLVAFLEKGAREAGVQLIFDVDENSDTMIG</sequence>
<reference evidence="2 3" key="1">
    <citation type="submission" date="2014-04" db="EMBL/GenBank/DDBJ databases">
        <authorList>
            <consortium name="DOE Joint Genome Institute"/>
            <person name="Kuo A."/>
            <person name="Martino E."/>
            <person name="Perotto S."/>
            <person name="Kohler A."/>
            <person name="Nagy L.G."/>
            <person name="Floudas D."/>
            <person name="Copeland A."/>
            <person name="Barry K.W."/>
            <person name="Cichocki N."/>
            <person name="Veneault-Fourrey C."/>
            <person name="LaButti K."/>
            <person name="Lindquist E.A."/>
            <person name="Lipzen A."/>
            <person name="Lundell T."/>
            <person name="Morin E."/>
            <person name="Murat C."/>
            <person name="Sun H."/>
            <person name="Tunlid A."/>
            <person name="Henrissat B."/>
            <person name="Grigoriev I.V."/>
            <person name="Hibbett D.S."/>
            <person name="Martin F."/>
            <person name="Nordberg H.P."/>
            <person name="Cantor M.N."/>
            <person name="Hua S.X."/>
        </authorList>
    </citation>
    <scope>NUCLEOTIDE SEQUENCE [LARGE SCALE GENOMIC DNA]</scope>
    <source>
        <strain evidence="2 3">Zn</strain>
    </source>
</reference>
<evidence type="ECO:0000313" key="2">
    <source>
        <dbReference type="EMBL" id="KIN09048.1"/>
    </source>
</evidence>
<dbReference type="AlphaFoldDB" id="A0A0C3E3V4"/>
<feature type="compositionally biased region" description="Polar residues" evidence="1">
    <location>
        <begin position="23"/>
        <end position="36"/>
    </location>
</feature>
<evidence type="ECO:0008006" key="4">
    <source>
        <dbReference type="Google" id="ProtNLM"/>
    </source>
</evidence>
<evidence type="ECO:0000256" key="1">
    <source>
        <dbReference type="SAM" id="MobiDB-lite"/>
    </source>
</evidence>
<dbReference type="EMBL" id="KN832870">
    <property type="protein sequence ID" value="KIN09048.1"/>
    <property type="molecule type" value="Genomic_DNA"/>
</dbReference>